<dbReference type="EMBL" id="FJVC01000036">
    <property type="protein sequence ID" value="CZT41561.1"/>
    <property type="molecule type" value="Genomic_DNA"/>
</dbReference>
<sequence>MKRFKQITLLIIRPLPPEVTDIIGYKEAILNSTFDAIQRNKRKLEFKSSRNKRIRIGHSSLIDASQGYAIKKRKREEEEVKATNSSTTSEKAPSTAITNDPNALILEFNSDDDYNSNNNIEIPQFDQIQEELATQEGEELATQEGEETSSNSSAFDTSQSDFILFT</sequence>
<dbReference type="Proteomes" id="UP000177625">
    <property type="component" value="Unassembled WGS sequence"/>
</dbReference>
<dbReference type="AlphaFoldDB" id="A0A1E1LXI6"/>
<evidence type="ECO:0000313" key="2">
    <source>
        <dbReference type="EMBL" id="CZT41561.1"/>
    </source>
</evidence>
<feature type="compositionally biased region" description="Polar residues" evidence="1">
    <location>
        <begin position="148"/>
        <end position="166"/>
    </location>
</feature>
<gene>
    <name evidence="2" type="ORF">RSE6_01313</name>
</gene>
<evidence type="ECO:0000256" key="1">
    <source>
        <dbReference type="SAM" id="MobiDB-lite"/>
    </source>
</evidence>
<protein>
    <submittedName>
        <fullName evidence="2">Uncharacterized protein</fullName>
    </submittedName>
</protein>
<reference evidence="3" key="1">
    <citation type="submission" date="2016-03" db="EMBL/GenBank/DDBJ databases">
        <authorList>
            <person name="Guldener U."/>
        </authorList>
    </citation>
    <scope>NUCLEOTIDE SEQUENCE [LARGE SCALE GENOMIC DNA]</scope>
</reference>
<proteinExistence type="predicted"/>
<accession>A0A1E1LXI6</accession>
<feature type="compositionally biased region" description="Acidic residues" evidence="1">
    <location>
        <begin position="136"/>
        <end position="147"/>
    </location>
</feature>
<feature type="region of interest" description="Disordered" evidence="1">
    <location>
        <begin position="72"/>
        <end position="100"/>
    </location>
</feature>
<feature type="region of interest" description="Disordered" evidence="1">
    <location>
        <begin position="133"/>
        <end position="166"/>
    </location>
</feature>
<organism evidence="2 3">
    <name type="scientific">Rhynchosporium secalis</name>
    <name type="common">Barley scald fungus</name>
    <dbReference type="NCBI Taxonomy" id="38038"/>
    <lineage>
        <taxon>Eukaryota</taxon>
        <taxon>Fungi</taxon>
        <taxon>Dikarya</taxon>
        <taxon>Ascomycota</taxon>
        <taxon>Pezizomycotina</taxon>
        <taxon>Leotiomycetes</taxon>
        <taxon>Helotiales</taxon>
        <taxon>Ploettnerulaceae</taxon>
        <taxon>Rhynchosporium</taxon>
    </lineage>
</organism>
<name>A0A1E1LXI6_RHYSE</name>
<evidence type="ECO:0000313" key="3">
    <source>
        <dbReference type="Proteomes" id="UP000177625"/>
    </source>
</evidence>
<feature type="compositionally biased region" description="Polar residues" evidence="1">
    <location>
        <begin position="82"/>
        <end position="100"/>
    </location>
</feature>
<keyword evidence="3" id="KW-1185">Reference proteome</keyword>